<evidence type="ECO:0000256" key="1">
    <source>
        <dbReference type="SAM" id="Phobius"/>
    </source>
</evidence>
<accession>A0ABT9PQU3</accession>
<dbReference type="Proteomes" id="UP001241472">
    <property type="component" value="Unassembled WGS sequence"/>
</dbReference>
<gene>
    <name evidence="2" type="ORF">J2T09_001582</name>
</gene>
<evidence type="ECO:0000313" key="2">
    <source>
        <dbReference type="EMBL" id="MDP9836837.1"/>
    </source>
</evidence>
<proteinExistence type="predicted"/>
<dbReference type="EMBL" id="JAUSRF010000004">
    <property type="protein sequence ID" value="MDP9836837.1"/>
    <property type="molecule type" value="Genomic_DNA"/>
</dbReference>
<feature type="transmembrane region" description="Helical" evidence="1">
    <location>
        <begin position="6"/>
        <end position="26"/>
    </location>
</feature>
<protein>
    <submittedName>
        <fullName evidence="2">Uncharacterized protein</fullName>
    </submittedName>
</protein>
<evidence type="ECO:0000313" key="3">
    <source>
        <dbReference type="Proteomes" id="UP001241472"/>
    </source>
</evidence>
<comment type="caution">
    <text evidence="2">The sequence shown here is derived from an EMBL/GenBank/DDBJ whole genome shotgun (WGS) entry which is preliminary data.</text>
</comment>
<organism evidence="2 3">
    <name type="scientific">Neorhizobium huautlense</name>
    <dbReference type="NCBI Taxonomy" id="67774"/>
    <lineage>
        <taxon>Bacteria</taxon>
        <taxon>Pseudomonadati</taxon>
        <taxon>Pseudomonadota</taxon>
        <taxon>Alphaproteobacteria</taxon>
        <taxon>Hyphomicrobiales</taxon>
        <taxon>Rhizobiaceae</taxon>
        <taxon>Rhizobium/Agrobacterium group</taxon>
        <taxon>Neorhizobium</taxon>
    </lineage>
</organism>
<keyword evidence="1" id="KW-1133">Transmembrane helix</keyword>
<keyword evidence="1" id="KW-0812">Transmembrane</keyword>
<sequence length="41" mass="4788">MNAPTFFFLYILPFVIAGTAWAGILLSEWFERRKVRIRAGK</sequence>
<keyword evidence="1" id="KW-0472">Membrane</keyword>
<reference evidence="2 3" key="1">
    <citation type="submission" date="2023-07" db="EMBL/GenBank/DDBJ databases">
        <title>Sorghum-associated microbial communities from plants grown in Nebraska, USA.</title>
        <authorList>
            <person name="Schachtman D."/>
        </authorList>
    </citation>
    <scope>NUCLEOTIDE SEQUENCE [LARGE SCALE GENOMIC DNA]</scope>
    <source>
        <strain evidence="2 3">DS1307</strain>
    </source>
</reference>
<dbReference type="RefSeq" id="WP_306832958.1">
    <property type="nucleotide sequence ID" value="NZ_JAUSRF010000004.1"/>
</dbReference>
<name>A0ABT9PQU3_9HYPH</name>
<keyword evidence="3" id="KW-1185">Reference proteome</keyword>